<dbReference type="SUPFAM" id="SSF109640">
    <property type="entry name" value="KRAB domain (Kruppel-associated box)"/>
    <property type="match status" value="1"/>
</dbReference>
<dbReference type="GO" id="GO:0006355">
    <property type="term" value="P:regulation of DNA-templated transcription"/>
    <property type="evidence" value="ECO:0007669"/>
    <property type="project" value="InterPro"/>
</dbReference>
<dbReference type="RefSeq" id="XP_035868949.1">
    <property type="nucleotide sequence ID" value="XM_036013056.1"/>
</dbReference>
<dbReference type="InterPro" id="IPR036051">
    <property type="entry name" value="KRAB_dom_sf"/>
</dbReference>
<dbReference type="Gene3D" id="6.10.140.140">
    <property type="match status" value="1"/>
</dbReference>
<dbReference type="AlphaFoldDB" id="A0A7E6CS70"/>
<dbReference type="InterPro" id="IPR001909">
    <property type="entry name" value="KRAB"/>
</dbReference>
<dbReference type="GeneID" id="114511309"/>
<sequence>MEEQDEKPPGPLEACVQDSILPQKMIIKVEREDAGSLAIPSQEGGNFKIVTVDFTQEEDILTPVQRTLDRDVILENHRDLDSWGRIPGISLLGQVLETRVVLDIVSPSCASSTSSFPGSVC</sequence>
<reference evidence="3" key="1">
    <citation type="submission" date="2025-08" db="UniProtKB">
        <authorList>
            <consortium name="RefSeq"/>
        </authorList>
    </citation>
    <scope>IDENTIFICATION</scope>
    <source>
        <tissue evidence="3">Muscle</tissue>
    </source>
</reference>
<evidence type="ECO:0000313" key="2">
    <source>
        <dbReference type="Proteomes" id="UP000504628"/>
    </source>
</evidence>
<feature type="domain" description="KRAB" evidence="1">
    <location>
        <begin position="45"/>
        <end position="100"/>
    </location>
</feature>
<proteinExistence type="predicted"/>
<organism evidence="2 3">
    <name type="scientific">Phyllostomus discolor</name>
    <name type="common">pale spear-nosed bat</name>
    <dbReference type="NCBI Taxonomy" id="89673"/>
    <lineage>
        <taxon>Eukaryota</taxon>
        <taxon>Metazoa</taxon>
        <taxon>Chordata</taxon>
        <taxon>Craniata</taxon>
        <taxon>Vertebrata</taxon>
        <taxon>Euteleostomi</taxon>
        <taxon>Mammalia</taxon>
        <taxon>Eutheria</taxon>
        <taxon>Laurasiatheria</taxon>
        <taxon>Chiroptera</taxon>
        <taxon>Yangochiroptera</taxon>
        <taxon>Phyllostomidae</taxon>
        <taxon>Phyllostominae</taxon>
        <taxon>Phyllostomus</taxon>
    </lineage>
</organism>
<gene>
    <name evidence="3" type="primary">ZNF180</name>
</gene>
<dbReference type="Pfam" id="PF01352">
    <property type="entry name" value="KRAB"/>
    <property type="match status" value="1"/>
</dbReference>
<dbReference type="SMART" id="SM00349">
    <property type="entry name" value="KRAB"/>
    <property type="match status" value="1"/>
</dbReference>
<name>A0A7E6CS70_9CHIR</name>
<dbReference type="CTD" id="7733"/>
<protein>
    <submittedName>
        <fullName evidence="3">Zinc finger protein 180 isoform X4</fullName>
    </submittedName>
</protein>
<evidence type="ECO:0000259" key="1">
    <source>
        <dbReference type="SMART" id="SM00349"/>
    </source>
</evidence>
<keyword evidence="2" id="KW-1185">Reference proteome</keyword>
<accession>A0A7E6CS70</accession>
<dbReference type="Proteomes" id="UP000504628">
    <property type="component" value="Chromosome 12"/>
</dbReference>
<dbReference type="CDD" id="cd07765">
    <property type="entry name" value="KRAB_A-box"/>
    <property type="match status" value="1"/>
</dbReference>
<evidence type="ECO:0000313" key="3">
    <source>
        <dbReference type="RefSeq" id="XP_035868949.1"/>
    </source>
</evidence>